<dbReference type="KEGG" id="egl:EGR_10327"/>
<proteinExistence type="predicted"/>
<dbReference type="Proteomes" id="UP000019149">
    <property type="component" value="Unassembled WGS sequence"/>
</dbReference>
<dbReference type="EMBL" id="APAU02000209">
    <property type="protein sequence ID" value="EUB54820.1"/>
    <property type="molecule type" value="Genomic_DNA"/>
</dbReference>
<reference evidence="1 2" key="1">
    <citation type="journal article" date="2013" name="Nat. Genet.">
        <title>The genome of the hydatid tapeworm Echinococcus granulosus.</title>
        <authorList>
            <person name="Zheng H."/>
            <person name="Zhang W."/>
            <person name="Zhang L."/>
            <person name="Zhang Z."/>
            <person name="Li J."/>
            <person name="Lu G."/>
            <person name="Zhu Y."/>
            <person name="Wang Y."/>
            <person name="Huang Y."/>
            <person name="Liu J."/>
            <person name="Kang H."/>
            <person name="Chen J."/>
            <person name="Wang L."/>
            <person name="Chen A."/>
            <person name="Yu S."/>
            <person name="Gao Z."/>
            <person name="Jin L."/>
            <person name="Gu W."/>
            <person name="Wang Z."/>
            <person name="Zhao L."/>
            <person name="Shi B."/>
            <person name="Wen H."/>
            <person name="Lin R."/>
            <person name="Jones M.K."/>
            <person name="Brejova B."/>
            <person name="Vinar T."/>
            <person name="Zhao G."/>
            <person name="McManus D.P."/>
            <person name="Chen Z."/>
            <person name="Zhou Y."/>
            <person name="Wang S."/>
        </authorList>
    </citation>
    <scope>NUCLEOTIDE SEQUENCE [LARGE SCALE GENOMIC DNA]</scope>
</reference>
<accession>W6U133</accession>
<evidence type="ECO:0000313" key="1">
    <source>
        <dbReference type="EMBL" id="EUB54820.1"/>
    </source>
</evidence>
<gene>
    <name evidence="1" type="ORF">EGR_10327</name>
</gene>
<dbReference type="AlphaFoldDB" id="W6U133"/>
<evidence type="ECO:0000313" key="2">
    <source>
        <dbReference type="Proteomes" id="UP000019149"/>
    </source>
</evidence>
<dbReference type="RefSeq" id="XP_024346016.1">
    <property type="nucleotide sequence ID" value="XM_024499576.1"/>
</dbReference>
<comment type="caution">
    <text evidence="1">The sequence shown here is derived from an EMBL/GenBank/DDBJ whole genome shotgun (WGS) entry which is preliminary data.</text>
</comment>
<name>W6U133_ECHGR</name>
<dbReference type="GeneID" id="36346042"/>
<sequence length="156" mass="18480">MTLNNNCHSNASLRCMLLMTFNNECHSNASLRCMVIQKKTVVHEHRQFFKCYSVLNFFGKENSRRRSQRCGGAFCMCLPQISAPKWNRQKANTFHSNMSHNKHSMFCEEKKHRHQVHTYSKKLSRERKIKRQNIMSVCPISTTFATKIWDLNDDHR</sequence>
<keyword evidence="2" id="KW-1185">Reference proteome</keyword>
<dbReference type="CTD" id="36346042"/>
<organism evidence="1 2">
    <name type="scientific">Echinococcus granulosus</name>
    <name type="common">Hydatid tapeworm</name>
    <dbReference type="NCBI Taxonomy" id="6210"/>
    <lineage>
        <taxon>Eukaryota</taxon>
        <taxon>Metazoa</taxon>
        <taxon>Spiralia</taxon>
        <taxon>Lophotrochozoa</taxon>
        <taxon>Platyhelminthes</taxon>
        <taxon>Cestoda</taxon>
        <taxon>Eucestoda</taxon>
        <taxon>Cyclophyllidea</taxon>
        <taxon>Taeniidae</taxon>
        <taxon>Echinococcus</taxon>
        <taxon>Echinococcus granulosus group</taxon>
    </lineage>
</organism>
<protein>
    <submittedName>
        <fullName evidence="1">Uncharacterized protein</fullName>
    </submittedName>
</protein>